<comment type="caution">
    <text evidence="2">The sequence shown here is derived from an EMBL/GenBank/DDBJ whole genome shotgun (WGS) entry which is preliminary data.</text>
</comment>
<evidence type="ECO:0008006" key="4">
    <source>
        <dbReference type="Google" id="ProtNLM"/>
    </source>
</evidence>
<keyword evidence="1" id="KW-0472">Membrane</keyword>
<dbReference type="Proteomes" id="UP000288096">
    <property type="component" value="Unassembled WGS sequence"/>
</dbReference>
<keyword evidence="1" id="KW-1133">Transmembrane helix</keyword>
<dbReference type="RefSeq" id="WP_124328832.1">
    <property type="nucleotide sequence ID" value="NZ_BEXT01000001.1"/>
</dbReference>
<accession>A0A401FX43</accession>
<keyword evidence="1" id="KW-0812">Transmembrane</keyword>
<keyword evidence="3" id="KW-1185">Reference proteome</keyword>
<protein>
    <recommendedName>
        <fullName evidence="4">OmpA-like domain-containing protein</fullName>
    </recommendedName>
</protein>
<feature type="transmembrane region" description="Helical" evidence="1">
    <location>
        <begin position="6"/>
        <end position="24"/>
    </location>
</feature>
<reference evidence="3" key="2">
    <citation type="submission" date="2019-01" db="EMBL/GenBank/DDBJ databases">
        <title>Genome sequence of Desulfonema ishimotonii strain Tokyo 01.</title>
        <authorList>
            <person name="Fukui M."/>
        </authorList>
    </citation>
    <scope>NUCLEOTIDE SEQUENCE [LARGE SCALE GENOMIC DNA]</scope>
    <source>
        <strain evidence="3">Tokyo 01</strain>
    </source>
</reference>
<name>A0A401FX43_9BACT</name>
<dbReference type="EMBL" id="BEXT01000001">
    <property type="protein sequence ID" value="GBC61558.1"/>
    <property type="molecule type" value="Genomic_DNA"/>
</dbReference>
<dbReference type="PROSITE" id="PS51257">
    <property type="entry name" value="PROKAR_LIPOPROTEIN"/>
    <property type="match status" value="1"/>
</dbReference>
<dbReference type="AlphaFoldDB" id="A0A401FX43"/>
<organism evidence="2 3">
    <name type="scientific">Desulfonema ishimotonii</name>
    <dbReference type="NCBI Taxonomy" id="45657"/>
    <lineage>
        <taxon>Bacteria</taxon>
        <taxon>Pseudomonadati</taxon>
        <taxon>Thermodesulfobacteriota</taxon>
        <taxon>Desulfobacteria</taxon>
        <taxon>Desulfobacterales</taxon>
        <taxon>Desulfococcaceae</taxon>
        <taxon>Desulfonema</taxon>
    </lineage>
</organism>
<dbReference type="InterPro" id="IPR036737">
    <property type="entry name" value="OmpA-like_sf"/>
</dbReference>
<gene>
    <name evidence="2" type="ORF">DENIS_2520</name>
</gene>
<evidence type="ECO:0000313" key="3">
    <source>
        <dbReference type="Proteomes" id="UP000288096"/>
    </source>
</evidence>
<dbReference type="Gene3D" id="3.30.1330.60">
    <property type="entry name" value="OmpA-like domain"/>
    <property type="match status" value="1"/>
</dbReference>
<evidence type="ECO:0000256" key="1">
    <source>
        <dbReference type="SAM" id="Phobius"/>
    </source>
</evidence>
<evidence type="ECO:0000313" key="2">
    <source>
        <dbReference type="EMBL" id="GBC61558.1"/>
    </source>
</evidence>
<dbReference type="OrthoDB" id="642521at2"/>
<proteinExistence type="predicted"/>
<reference evidence="3" key="1">
    <citation type="submission" date="2017-11" db="EMBL/GenBank/DDBJ databases">
        <authorList>
            <person name="Watanabe M."/>
            <person name="Kojima H."/>
        </authorList>
    </citation>
    <scope>NUCLEOTIDE SEQUENCE [LARGE SCALE GENOMIC DNA]</scope>
    <source>
        <strain evidence="3">Tokyo 01</strain>
    </source>
</reference>
<sequence>MNNIKSYIYLFVLLTMITACSHYLTKEQNRALAEIIEILNTTIAETEEIMSRQPDPTSPYRNFKEKLRKIQNHIDSIKAGKESYNPEIISQYSNEILEIRMNVQNPVNRVLGVDVFFGPGKYKISDFSIEGKDMLNSFAADIIELQVKKLREFFPDKQLAIVIKSIGYSDEMPFSRWFAEELKKDINISLPEAPLEKRKILNRELSFRRARSIGKYLKMQVKRMLDVDGVIIAEPVIIGLGETFPYTDESVVPPYKAEDKRRRICKIHGNVFVTSH</sequence>